<gene>
    <name evidence="1" type="ORF">SAMN02745887_02631</name>
</gene>
<organism evidence="1 2">
    <name type="scientific">Chitinimonas taiwanensis DSM 18899</name>
    <dbReference type="NCBI Taxonomy" id="1121279"/>
    <lineage>
        <taxon>Bacteria</taxon>
        <taxon>Pseudomonadati</taxon>
        <taxon>Pseudomonadota</taxon>
        <taxon>Betaproteobacteria</taxon>
        <taxon>Neisseriales</taxon>
        <taxon>Chitinibacteraceae</taxon>
        <taxon>Chitinimonas</taxon>
    </lineage>
</organism>
<protein>
    <recommendedName>
        <fullName evidence="3">Zinc-or iron-chelating domain-containing protein</fullName>
    </recommendedName>
</protein>
<proteinExistence type="predicted"/>
<keyword evidence="2" id="KW-1185">Reference proteome</keyword>
<dbReference type="InterPro" id="IPR005358">
    <property type="entry name" value="Puta_zinc/iron-chelating_dom"/>
</dbReference>
<dbReference type="EMBL" id="FPKR01000010">
    <property type="protein sequence ID" value="SFZ77834.1"/>
    <property type="molecule type" value="Genomic_DNA"/>
</dbReference>
<accession>A0A1K2HNL3</accession>
<evidence type="ECO:0000313" key="1">
    <source>
        <dbReference type="EMBL" id="SFZ77834.1"/>
    </source>
</evidence>
<sequence length="112" mass="12033">MHDNTCLSCGACCAAFRVSFDRSELDSEGGRVPAGLADFENDYTCRLRGTDYARPRCVALVGKIGEQVSCGIYAERPGPCREFAPLAEHGIFPAACNRARSRHGLPALPVAD</sequence>
<dbReference type="AlphaFoldDB" id="A0A1K2HNL3"/>
<dbReference type="STRING" id="1121279.SAMN02745887_02631"/>
<dbReference type="RefSeq" id="WP_072429130.1">
    <property type="nucleotide sequence ID" value="NZ_FPKR01000010.1"/>
</dbReference>
<evidence type="ECO:0008006" key="3">
    <source>
        <dbReference type="Google" id="ProtNLM"/>
    </source>
</evidence>
<dbReference type="Pfam" id="PF03692">
    <property type="entry name" value="CxxCxxCC"/>
    <property type="match status" value="1"/>
</dbReference>
<reference evidence="1 2" key="1">
    <citation type="submission" date="2016-11" db="EMBL/GenBank/DDBJ databases">
        <authorList>
            <person name="Jaros S."/>
            <person name="Januszkiewicz K."/>
            <person name="Wedrychowicz H."/>
        </authorList>
    </citation>
    <scope>NUCLEOTIDE SEQUENCE [LARGE SCALE GENOMIC DNA]</scope>
    <source>
        <strain evidence="1 2">DSM 18899</strain>
    </source>
</reference>
<dbReference type="Proteomes" id="UP000186513">
    <property type="component" value="Unassembled WGS sequence"/>
</dbReference>
<dbReference type="OrthoDB" id="196483at2"/>
<name>A0A1K2HNL3_9NEIS</name>
<evidence type="ECO:0000313" key="2">
    <source>
        <dbReference type="Proteomes" id="UP000186513"/>
    </source>
</evidence>